<evidence type="ECO:0000313" key="1">
    <source>
        <dbReference type="EMBL" id="VDD63048.1"/>
    </source>
</evidence>
<dbReference type="AlphaFoldDB" id="A0A3P6GAK5"/>
<dbReference type="GO" id="GO:0000398">
    <property type="term" value="P:mRNA splicing, via spliceosome"/>
    <property type="evidence" value="ECO:0007669"/>
    <property type="project" value="InterPro"/>
</dbReference>
<dbReference type="EMBL" id="LR031880">
    <property type="protein sequence ID" value="VDD63048.1"/>
    <property type="molecule type" value="Genomic_DNA"/>
</dbReference>
<name>A0A3P6GAK5_BRAOL</name>
<dbReference type="InterPro" id="IPR045184">
    <property type="entry name" value="SMU1"/>
</dbReference>
<dbReference type="PANTHER" id="PTHR22848">
    <property type="entry name" value="WD40 REPEAT PROTEIN"/>
    <property type="match status" value="1"/>
</dbReference>
<gene>
    <name evidence="1" type="ORF">BOLC6T38501H</name>
</gene>
<sequence>MEMIELRELDTARAILRQTQVMGVMKQEQLKVFLMCLLCHLSMVVRYCSALLPNVDGLWGNSTKERKRAQIAQAVAAEVTVVPPSRLMASVVKSFSSGKREGGDFVAACVSTKGDWIYCIGEDKKLYCFSYQTGGLEHFMMVSL</sequence>
<organism evidence="1">
    <name type="scientific">Brassica oleracea</name>
    <name type="common">Wild cabbage</name>
    <dbReference type="NCBI Taxonomy" id="3712"/>
    <lineage>
        <taxon>Eukaryota</taxon>
        <taxon>Viridiplantae</taxon>
        <taxon>Streptophyta</taxon>
        <taxon>Embryophyta</taxon>
        <taxon>Tracheophyta</taxon>
        <taxon>Spermatophyta</taxon>
        <taxon>Magnoliopsida</taxon>
        <taxon>eudicotyledons</taxon>
        <taxon>Gunneridae</taxon>
        <taxon>Pentapetalae</taxon>
        <taxon>rosids</taxon>
        <taxon>malvids</taxon>
        <taxon>Brassicales</taxon>
        <taxon>Brassicaceae</taxon>
        <taxon>Brassiceae</taxon>
        <taxon>Brassica</taxon>
    </lineage>
</organism>
<protein>
    <submittedName>
        <fullName evidence="1">Uncharacterized protein</fullName>
    </submittedName>
</protein>
<accession>A0A3P6GAK5</accession>
<proteinExistence type="predicted"/>
<reference evidence="1" key="1">
    <citation type="submission" date="2018-11" db="EMBL/GenBank/DDBJ databases">
        <authorList>
            <consortium name="Genoscope - CEA"/>
            <person name="William W."/>
        </authorList>
    </citation>
    <scope>NUCLEOTIDE SEQUENCE</scope>
</reference>